<dbReference type="Proteomes" id="UP000265120">
    <property type="component" value="Chromosome 13"/>
</dbReference>
<dbReference type="SUPFAM" id="SSF47473">
    <property type="entry name" value="EF-hand"/>
    <property type="match status" value="1"/>
</dbReference>
<reference evidence="5 6" key="1">
    <citation type="journal article" date="2014" name="Nat. Genet.">
        <title>Whole-genome sequence of a flatfish provides insights into ZW sex chromosome evolution and adaptation to a benthic lifestyle.</title>
        <authorList>
            <person name="Chen S."/>
            <person name="Zhang G."/>
            <person name="Shao C."/>
            <person name="Huang Q."/>
            <person name="Liu G."/>
            <person name="Zhang P."/>
            <person name="Song W."/>
            <person name="An N."/>
            <person name="Chalopin D."/>
            <person name="Volff J.N."/>
            <person name="Hong Y."/>
            <person name="Li Q."/>
            <person name="Sha Z."/>
            <person name="Zhou H."/>
            <person name="Xie M."/>
            <person name="Yu Q."/>
            <person name="Liu Y."/>
            <person name="Xiang H."/>
            <person name="Wang N."/>
            <person name="Wu K."/>
            <person name="Yang C."/>
            <person name="Zhou Q."/>
            <person name="Liao X."/>
            <person name="Yang L."/>
            <person name="Hu Q."/>
            <person name="Zhang J."/>
            <person name="Meng L."/>
            <person name="Jin L."/>
            <person name="Tian Y."/>
            <person name="Lian J."/>
            <person name="Yang J."/>
            <person name="Miao G."/>
            <person name="Liu S."/>
            <person name="Liang Z."/>
            <person name="Yan F."/>
            <person name="Li Y."/>
            <person name="Sun B."/>
            <person name="Zhang H."/>
            <person name="Zhang J."/>
            <person name="Zhu Y."/>
            <person name="Du M."/>
            <person name="Zhao Y."/>
            <person name="Schartl M."/>
            <person name="Tang Q."/>
            <person name="Wang J."/>
        </authorList>
    </citation>
    <scope>NUCLEOTIDE SEQUENCE</scope>
</reference>
<evidence type="ECO:0000313" key="6">
    <source>
        <dbReference type="Proteomes" id="UP000265120"/>
    </source>
</evidence>
<evidence type="ECO:0000256" key="1">
    <source>
        <dbReference type="ARBA" id="ARBA00007323"/>
    </source>
</evidence>
<accession>A0A3P8UL85</accession>
<dbReference type="InterPro" id="IPR034325">
    <property type="entry name" value="S-100_dom"/>
</dbReference>
<keyword evidence="3" id="KW-0106">Calcium</keyword>
<dbReference type="InterPro" id="IPR011992">
    <property type="entry name" value="EF-hand-dom_pair"/>
</dbReference>
<dbReference type="InParanoid" id="A0A3P8UL85"/>
<organism evidence="5 6">
    <name type="scientific">Cynoglossus semilaevis</name>
    <name type="common">Tongue sole</name>
    <dbReference type="NCBI Taxonomy" id="244447"/>
    <lineage>
        <taxon>Eukaryota</taxon>
        <taxon>Metazoa</taxon>
        <taxon>Chordata</taxon>
        <taxon>Craniata</taxon>
        <taxon>Vertebrata</taxon>
        <taxon>Euteleostomi</taxon>
        <taxon>Actinopterygii</taxon>
        <taxon>Neopterygii</taxon>
        <taxon>Teleostei</taxon>
        <taxon>Neoteleostei</taxon>
        <taxon>Acanthomorphata</taxon>
        <taxon>Carangaria</taxon>
        <taxon>Pleuronectiformes</taxon>
        <taxon>Pleuronectoidei</taxon>
        <taxon>Cynoglossidae</taxon>
        <taxon>Cynoglossinae</taxon>
        <taxon>Cynoglossus</taxon>
    </lineage>
</organism>
<dbReference type="AlphaFoldDB" id="A0A3P8UL85"/>
<dbReference type="PANTHER" id="PTHR11639">
    <property type="entry name" value="S100 CALCIUM-BINDING PROTEIN"/>
    <property type="match status" value="1"/>
</dbReference>
<evidence type="ECO:0000256" key="3">
    <source>
        <dbReference type="ARBA" id="ARBA00022837"/>
    </source>
</evidence>
<keyword evidence="2" id="KW-0479">Metal-binding</keyword>
<dbReference type="STRING" id="244447.ENSCSEP00000001045"/>
<dbReference type="PROSITE" id="PS00018">
    <property type="entry name" value="EF_HAND_1"/>
    <property type="match status" value="1"/>
</dbReference>
<dbReference type="SMART" id="SM00054">
    <property type="entry name" value="EFh"/>
    <property type="match status" value="1"/>
</dbReference>
<dbReference type="SMART" id="SM01394">
    <property type="entry name" value="S_100"/>
    <property type="match status" value="1"/>
</dbReference>
<reference evidence="5" key="3">
    <citation type="submission" date="2025-09" db="UniProtKB">
        <authorList>
            <consortium name="Ensembl"/>
        </authorList>
    </citation>
    <scope>IDENTIFICATION</scope>
</reference>
<dbReference type="Pfam" id="PF01023">
    <property type="entry name" value="S_100"/>
    <property type="match status" value="1"/>
</dbReference>
<feature type="domain" description="EF-hand" evidence="4">
    <location>
        <begin position="67"/>
        <end position="102"/>
    </location>
</feature>
<evidence type="ECO:0000259" key="4">
    <source>
        <dbReference type="PROSITE" id="PS50222"/>
    </source>
</evidence>
<dbReference type="InterPro" id="IPR018247">
    <property type="entry name" value="EF_Hand_1_Ca_BS"/>
</dbReference>
<dbReference type="GO" id="GO:0005509">
    <property type="term" value="F:calcium ion binding"/>
    <property type="evidence" value="ECO:0007669"/>
    <property type="project" value="InterPro"/>
</dbReference>
<sequence length="124" mass="14670">MCTVTPDCFLKQNKLEQAMDTLVEVFLSYSDRALGNKYSLSYTELRDLIQKELNHRMKVSPKVWDHPHVVWISNLMCSLDEDRDGTICFEEFVFLITRVIICSHPHFERYKQTIITCGQFKYDI</sequence>
<dbReference type="GO" id="GO:0048306">
    <property type="term" value="F:calcium-dependent protein binding"/>
    <property type="evidence" value="ECO:0007669"/>
    <property type="project" value="TreeGrafter"/>
</dbReference>
<dbReference type="InterPro" id="IPR002048">
    <property type="entry name" value="EF_hand_dom"/>
</dbReference>
<dbReference type="Ensembl" id="ENSCSET00000001074.1">
    <property type="protein sequence ID" value="ENSCSEP00000001045.1"/>
    <property type="gene ID" value="ENSCSEG00000000731.1"/>
</dbReference>
<comment type="similarity">
    <text evidence="1">Belongs to the S-100 family.</text>
</comment>
<protein>
    <submittedName>
        <fullName evidence="5">Protein S100-A1-like</fullName>
    </submittedName>
</protein>
<dbReference type="PROSITE" id="PS50222">
    <property type="entry name" value="EF_HAND_2"/>
    <property type="match status" value="1"/>
</dbReference>
<evidence type="ECO:0000313" key="5">
    <source>
        <dbReference type="Ensembl" id="ENSCSEP00000001045.1"/>
    </source>
</evidence>
<proteinExistence type="inferred from homology"/>
<dbReference type="InterPro" id="IPR013787">
    <property type="entry name" value="S100_Ca-bd_sub"/>
</dbReference>
<reference evidence="5" key="2">
    <citation type="submission" date="2025-08" db="UniProtKB">
        <authorList>
            <consortium name="Ensembl"/>
        </authorList>
    </citation>
    <scope>IDENTIFICATION</scope>
</reference>
<keyword evidence="6" id="KW-1185">Reference proteome</keyword>
<dbReference type="PANTHER" id="PTHR11639:SF134">
    <property type="entry name" value="PROTEIN S100-A1-RELATED"/>
    <property type="match status" value="1"/>
</dbReference>
<evidence type="ECO:0000256" key="2">
    <source>
        <dbReference type="ARBA" id="ARBA00022723"/>
    </source>
</evidence>
<dbReference type="GeneTree" id="ENSGT00980000200775"/>
<dbReference type="CDD" id="cd00213">
    <property type="entry name" value="S-100"/>
    <property type="match status" value="1"/>
</dbReference>
<dbReference type="GO" id="GO:0046914">
    <property type="term" value="F:transition metal ion binding"/>
    <property type="evidence" value="ECO:0007669"/>
    <property type="project" value="InterPro"/>
</dbReference>
<dbReference type="Gene3D" id="1.10.238.10">
    <property type="entry name" value="EF-hand"/>
    <property type="match status" value="1"/>
</dbReference>
<name>A0A3P8UL85_CYNSE</name>